<evidence type="ECO:0000313" key="1">
    <source>
        <dbReference type="EnsemblPlants" id="OB03G44100.1"/>
    </source>
</evidence>
<protein>
    <submittedName>
        <fullName evidence="1">Uncharacterized protein</fullName>
    </submittedName>
</protein>
<sequence>AYLDNLKGLTFKLFNGYSPFSFISMLMCPSLPLKLSSVSKKYLQNVTQPCDQQNVNAILYSKKKEVNL</sequence>
<name>J3LTN4_ORYBR</name>
<evidence type="ECO:0000313" key="2">
    <source>
        <dbReference type="Proteomes" id="UP000006038"/>
    </source>
</evidence>
<proteinExistence type="predicted"/>
<dbReference type="Proteomes" id="UP000006038">
    <property type="component" value="Chromosome 3"/>
</dbReference>
<dbReference type="Gramene" id="OB03G44100.1">
    <property type="protein sequence ID" value="OB03G44100.1"/>
    <property type="gene ID" value="OB03G44100"/>
</dbReference>
<dbReference type="AlphaFoldDB" id="J3LTN4"/>
<dbReference type="HOGENOM" id="CLU_2801569_0_0_1"/>
<keyword evidence="2" id="KW-1185">Reference proteome</keyword>
<accession>J3LTN4</accession>
<reference evidence="1" key="1">
    <citation type="journal article" date="2013" name="Nat. Commun.">
        <title>Whole-genome sequencing of Oryza brachyantha reveals mechanisms underlying Oryza genome evolution.</title>
        <authorList>
            <person name="Chen J."/>
            <person name="Huang Q."/>
            <person name="Gao D."/>
            <person name="Wang J."/>
            <person name="Lang Y."/>
            <person name="Liu T."/>
            <person name="Li B."/>
            <person name="Bai Z."/>
            <person name="Luis Goicoechea J."/>
            <person name="Liang C."/>
            <person name="Chen C."/>
            <person name="Zhang W."/>
            <person name="Sun S."/>
            <person name="Liao Y."/>
            <person name="Zhang X."/>
            <person name="Yang L."/>
            <person name="Song C."/>
            <person name="Wang M."/>
            <person name="Shi J."/>
            <person name="Liu G."/>
            <person name="Liu J."/>
            <person name="Zhou H."/>
            <person name="Zhou W."/>
            <person name="Yu Q."/>
            <person name="An N."/>
            <person name="Chen Y."/>
            <person name="Cai Q."/>
            <person name="Wang B."/>
            <person name="Liu B."/>
            <person name="Min J."/>
            <person name="Huang Y."/>
            <person name="Wu H."/>
            <person name="Li Z."/>
            <person name="Zhang Y."/>
            <person name="Yin Y."/>
            <person name="Song W."/>
            <person name="Jiang J."/>
            <person name="Jackson S.A."/>
            <person name="Wing R.A."/>
            <person name="Wang J."/>
            <person name="Chen M."/>
        </authorList>
    </citation>
    <scope>NUCLEOTIDE SEQUENCE [LARGE SCALE GENOMIC DNA]</scope>
    <source>
        <strain evidence="1">cv. IRGC 101232</strain>
    </source>
</reference>
<reference evidence="1" key="2">
    <citation type="submission" date="2013-04" db="UniProtKB">
        <authorList>
            <consortium name="EnsemblPlants"/>
        </authorList>
    </citation>
    <scope>IDENTIFICATION</scope>
</reference>
<organism evidence="1">
    <name type="scientific">Oryza brachyantha</name>
    <name type="common">malo sina</name>
    <dbReference type="NCBI Taxonomy" id="4533"/>
    <lineage>
        <taxon>Eukaryota</taxon>
        <taxon>Viridiplantae</taxon>
        <taxon>Streptophyta</taxon>
        <taxon>Embryophyta</taxon>
        <taxon>Tracheophyta</taxon>
        <taxon>Spermatophyta</taxon>
        <taxon>Magnoliopsida</taxon>
        <taxon>Liliopsida</taxon>
        <taxon>Poales</taxon>
        <taxon>Poaceae</taxon>
        <taxon>BOP clade</taxon>
        <taxon>Oryzoideae</taxon>
        <taxon>Oryzeae</taxon>
        <taxon>Oryzinae</taxon>
        <taxon>Oryza</taxon>
    </lineage>
</organism>
<dbReference type="EnsemblPlants" id="OB03G44100.1">
    <property type="protein sequence ID" value="OB03G44100.1"/>
    <property type="gene ID" value="OB03G44100"/>
</dbReference>